<dbReference type="GO" id="GO:0016020">
    <property type="term" value="C:membrane"/>
    <property type="evidence" value="ECO:0007669"/>
    <property type="project" value="InterPro"/>
</dbReference>
<protein>
    <submittedName>
        <fullName evidence="3">Glycosyltransferase family 15 protein</fullName>
    </submittedName>
</protein>
<dbReference type="PANTHER" id="PTHR31121:SF6">
    <property type="entry name" value="ALPHA-1,2 MANNOSYLTRANSFERASE KTR1"/>
    <property type="match status" value="1"/>
</dbReference>
<evidence type="ECO:0000313" key="3">
    <source>
        <dbReference type="EMBL" id="KIM89451.1"/>
    </source>
</evidence>
<dbReference type="Gene3D" id="3.90.550.10">
    <property type="entry name" value="Spore Coat Polysaccharide Biosynthesis Protein SpsA, Chain A"/>
    <property type="match status" value="1"/>
</dbReference>
<proteinExistence type="inferred from homology"/>
<name>A0A0C3GFM9_PILCF</name>
<dbReference type="PANTHER" id="PTHR31121">
    <property type="entry name" value="ALPHA-1,2 MANNOSYLTRANSFERASE KTR1"/>
    <property type="match status" value="1"/>
</dbReference>
<gene>
    <name evidence="3" type="ORF">PILCRDRAFT_813390</name>
</gene>
<keyword evidence="4" id="KW-1185">Reference proteome</keyword>
<comment type="similarity">
    <text evidence="1">Belongs to the glycosyltransferase 15 family.</text>
</comment>
<dbReference type="Proteomes" id="UP000054166">
    <property type="component" value="Unassembled WGS sequence"/>
</dbReference>
<sequence length="355" mass="41153">MKGFCPTALRSHKKSLYISLGLFFLFSLFWSSRHIPTSTQAFRAVLHAGSNSFGLPYTAAILYLIRLEDASDLLDSLASVKRNLPGPPWPVILFHTGDFDEEGPRIELVDNVYNHLGANNASKEFTERIEFVKLDWRLPEGISPDVNVVNPVFAHQWPGYHHMCSFFSTQIFSHPRLKDLTYYMRLDTDSLFTAPLCYDPIEVIHHRQRSYGYVFIGSEPQWVTSGMWALVQNYTNTHPSVDKQLRLNNWKWSHRNEDGDESLDFSGYGTNLEIVNLGAFRRRDIREWLDAIESYPEGIYKWRWGDAPLRYATVQMFFDVEKDTELLCGIRYTHPWNEHKHCPCVPLDQMALPAN</sequence>
<evidence type="ECO:0000256" key="1">
    <source>
        <dbReference type="ARBA" id="ARBA00007677"/>
    </source>
</evidence>
<reference evidence="4" key="2">
    <citation type="submission" date="2015-01" db="EMBL/GenBank/DDBJ databases">
        <title>Evolutionary Origins and Diversification of the Mycorrhizal Mutualists.</title>
        <authorList>
            <consortium name="DOE Joint Genome Institute"/>
            <consortium name="Mycorrhizal Genomics Consortium"/>
            <person name="Kohler A."/>
            <person name="Kuo A."/>
            <person name="Nagy L.G."/>
            <person name="Floudas D."/>
            <person name="Copeland A."/>
            <person name="Barry K.W."/>
            <person name="Cichocki N."/>
            <person name="Veneault-Fourrey C."/>
            <person name="LaButti K."/>
            <person name="Lindquist E.A."/>
            <person name="Lipzen A."/>
            <person name="Lundell T."/>
            <person name="Morin E."/>
            <person name="Murat C."/>
            <person name="Riley R."/>
            <person name="Ohm R."/>
            <person name="Sun H."/>
            <person name="Tunlid A."/>
            <person name="Henrissat B."/>
            <person name="Grigoriev I.V."/>
            <person name="Hibbett D.S."/>
            <person name="Martin F."/>
        </authorList>
    </citation>
    <scope>NUCLEOTIDE SEQUENCE [LARGE SCALE GENOMIC DNA]</scope>
    <source>
        <strain evidence="4">F 1598</strain>
    </source>
</reference>
<dbReference type="GO" id="GO:0000026">
    <property type="term" value="F:alpha-1,2-mannosyltransferase activity"/>
    <property type="evidence" value="ECO:0007669"/>
    <property type="project" value="TreeGrafter"/>
</dbReference>
<dbReference type="GO" id="GO:0006487">
    <property type="term" value="P:protein N-linked glycosylation"/>
    <property type="evidence" value="ECO:0007669"/>
    <property type="project" value="TreeGrafter"/>
</dbReference>
<dbReference type="HOGENOM" id="CLU_778592_0_0_1"/>
<dbReference type="SUPFAM" id="SSF53448">
    <property type="entry name" value="Nucleotide-diphospho-sugar transferases"/>
    <property type="match status" value="1"/>
</dbReference>
<dbReference type="EMBL" id="KN832975">
    <property type="protein sequence ID" value="KIM89451.1"/>
    <property type="molecule type" value="Genomic_DNA"/>
</dbReference>
<dbReference type="InParanoid" id="A0A0C3GFM9"/>
<dbReference type="Pfam" id="PF01793">
    <property type="entry name" value="Glyco_transf_15"/>
    <property type="match status" value="1"/>
</dbReference>
<dbReference type="InterPro" id="IPR002685">
    <property type="entry name" value="Glyco_trans_15"/>
</dbReference>
<dbReference type="GO" id="GO:0005794">
    <property type="term" value="C:Golgi apparatus"/>
    <property type="evidence" value="ECO:0007669"/>
    <property type="project" value="TreeGrafter"/>
</dbReference>
<dbReference type="GO" id="GO:0000032">
    <property type="term" value="P:cell wall mannoprotein biosynthetic process"/>
    <property type="evidence" value="ECO:0007669"/>
    <property type="project" value="TreeGrafter"/>
</dbReference>
<dbReference type="InterPro" id="IPR029044">
    <property type="entry name" value="Nucleotide-diphossugar_trans"/>
</dbReference>
<accession>A0A0C3GFM9</accession>
<reference evidence="3 4" key="1">
    <citation type="submission" date="2014-04" db="EMBL/GenBank/DDBJ databases">
        <authorList>
            <consortium name="DOE Joint Genome Institute"/>
            <person name="Kuo A."/>
            <person name="Tarkka M."/>
            <person name="Buscot F."/>
            <person name="Kohler A."/>
            <person name="Nagy L.G."/>
            <person name="Floudas D."/>
            <person name="Copeland A."/>
            <person name="Barry K.W."/>
            <person name="Cichocki N."/>
            <person name="Veneault-Fourrey C."/>
            <person name="LaButti K."/>
            <person name="Lindquist E.A."/>
            <person name="Lipzen A."/>
            <person name="Lundell T."/>
            <person name="Morin E."/>
            <person name="Murat C."/>
            <person name="Sun H."/>
            <person name="Tunlid A."/>
            <person name="Henrissat B."/>
            <person name="Grigoriev I.V."/>
            <person name="Hibbett D.S."/>
            <person name="Martin F."/>
            <person name="Nordberg H.P."/>
            <person name="Cantor M.N."/>
            <person name="Hua S.X."/>
        </authorList>
    </citation>
    <scope>NUCLEOTIDE SEQUENCE [LARGE SCALE GENOMIC DNA]</scope>
    <source>
        <strain evidence="3 4">F 1598</strain>
    </source>
</reference>
<evidence type="ECO:0000256" key="2">
    <source>
        <dbReference type="ARBA" id="ARBA00022679"/>
    </source>
</evidence>
<evidence type="ECO:0000313" key="4">
    <source>
        <dbReference type="Proteomes" id="UP000054166"/>
    </source>
</evidence>
<dbReference type="AlphaFoldDB" id="A0A0C3GFM9"/>
<keyword evidence="2 3" id="KW-0808">Transferase</keyword>
<organism evidence="3 4">
    <name type="scientific">Piloderma croceum (strain F 1598)</name>
    <dbReference type="NCBI Taxonomy" id="765440"/>
    <lineage>
        <taxon>Eukaryota</taxon>
        <taxon>Fungi</taxon>
        <taxon>Dikarya</taxon>
        <taxon>Basidiomycota</taxon>
        <taxon>Agaricomycotina</taxon>
        <taxon>Agaricomycetes</taxon>
        <taxon>Agaricomycetidae</taxon>
        <taxon>Atheliales</taxon>
        <taxon>Atheliaceae</taxon>
        <taxon>Piloderma</taxon>
    </lineage>
</organism>
<dbReference type="OrthoDB" id="439943at2759"/>